<sequence>MSTEGLQIQAGHDAADVNTASPARMYDCWLGGKDNFKVDRVAAERVEALIPDIRIVAQENRAFLRIAVRYLVDECGIRQLVDIGSGLPTVGNLHEVAQEISPGTRVVYVDNDPIVLSHGRAVLAKNEHTTVITARRSRGAGAVSNSDHERNAACHIYPNWLRAETRHHPSNPRGSGLVVGGVQIAALPARTSHQLVIDDLYLQERADRMLATGMVPKSWLPASRCAVELGAQPRTAAWPSAFPGIGIPGCAPAPARAPRLRRPSPCLEWPPKLCKGLDVFLLFGPAYLRESQVAEIFGVSERRVADWYAAGLLERQHLFPFPSGYGYRRLDVVRLANTPGPVATRVREQMYRERKERRAGVSVTLRQSHSEISRAPH</sequence>
<dbReference type="Pfam" id="PF04672">
    <property type="entry name" value="Methyltransf_19"/>
    <property type="match status" value="1"/>
</dbReference>
<dbReference type="Proteomes" id="UP000316096">
    <property type="component" value="Unassembled WGS sequence"/>
</dbReference>
<dbReference type="AlphaFoldDB" id="A0A543CHM3"/>
<evidence type="ECO:0000313" key="2">
    <source>
        <dbReference type="EMBL" id="TQL96604.1"/>
    </source>
</evidence>
<feature type="compositionally biased region" description="Basic and acidic residues" evidence="1">
    <location>
        <begin position="368"/>
        <end position="377"/>
    </location>
</feature>
<organism evidence="2 3">
    <name type="scientific">Actinoallomurus bryophytorum</name>
    <dbReference type="NCBI Taxonomy" id="1490222"/>
    <lineage>
        <taxon>Bacteria</taxon>
        <taxon>Bacillati</taxon>
        <taxon>Actinomycetota</taxon>
        <taxon>Actinomycetes</taxon>
        <taxon>Streptosporangiales</taxon>
        <taxon>Thermomonosporaceae</taxon>
        <taxon>Actinoallomurus</taxon>
    </lineage>
</organism>
<dbReference type="OrthoDB" id="4134439at2"/>
<dbReference type="InterPro" id="IPR029063">
    <property type="entry name" value="SAM-dependent_MTases_sf"/>
</dbReference>
<dbReference type="GO" id="GO:0008168">
    <property type="term" value="F:methyltransferase activity"/>
    <property type="evidence" value="ECO:0007669"/>
    <property type="project" value="UniProtKB-KW"/>
</dbReference>
<dbReference type="SUPFAM" id="SSF53335">
    <property type="entry name" value="S-adenosyl-L-methionine-dependent methyltransferases"/>
    <property type="match status" value="1"/>
</dbReference>
<comment type="caution">
    <text evidence="2">The sequence shown here is derived from an EMBL/GenBank/DDBJ whole genome shotgun (WGS) entry which is preliminary data.</text>
</comment>
<dbReference type="Gene3D" id="3.40.50.150">
    <property type="entry name" value="Vaccinia Virus protein VP39"/>
    <property type="match status" value="1"/>
</dbReference>
<keyword evidence="2" id="KW-0808">Transferase</keyword>
<proteinExistence type="predicted"/>
<keyword evidence="3" id="KW-1185">Reference proteome</keyword>
<dbReference type="EMBL" id="VFOZ01000001">
    <property type="protein sequence ID" value="TQL96604.1"/>
    <property type="molecule type" value="Genomic_DNA"/>
</dbReference>
<dbReference type="RefSeq" id="WP_141955443.1">
    <property type="nucleotide sequence ID" value="NZ_VFOZ01000001.1"/>
</dbReference>
<accession>A0A543CHM3</accession>
<keyword evidence="2" id="KW-0489">Methyltransferase</keyword>
<feature type="region of interest" description="Disordered" evidence="1">
    <location>
        <begin position="355"/>
        <end position="377"/>
    </location>
</feature>
<evidence type="ECO:0000256" key="1">
    <source>
        <dbReference type="SAM" id="MobiDB-lite"/>
    </source>
</evidence>
<protein>
    <submittedName>
        <fullName evidence="2">S-adenosyl methyltransferase</fullName>
    </submittedName>
</protein>
<evidence type="ECO:0000313" key="3">
    <source>
        <dbReference type="Proteomes" id="UP000316096"/>
    </source>
</evidence>
<dbReference type="InterPro" id="IPR006764">
    <property type="entry name" value="SAM_dep_MeTrfase_SAV2177_type"/>
</dbReference>
<name>A0A543CHM3_9ACTN</name>
<gene>
    <name evidence="2" type="ORF">FB559_2143</name>
</gene>
<reference evidence="2 3" key="1">
    <citation type="submission" date="2019-06" db="EMBL/GenBank/DDBJ databases">
        <title>Sequencing the genomes of 1000 actinobacteria strains.</title>
        <authorList>
            <person name="Klenk H.-P."/>
        </authorList>
    </citation>
    <scope>NUCLEOTIDE SEQUENCE [LARGE SCALE GENOMIC DNA]</scope>
    <source>
        <strain evidence="2 3">DSM 102200</strain>
    </source>
</reference>
<dbReference type="GO" id="GO:0032259">
    <property type="term" value="P:methylation"/>
    <property type="evidence" value="ECO:0007669"/>
    <property type="project" value="UniProtKB-KW"/>
</dbReference>